<proteinExistence type="predicted"/>
<evidence type="ECO:0000313" key="3">
    <source>
        <dbReference type="EMBL" id="SHK51905.1"/>
    </source>
</evidence>
<dbReference type="EMBL" id="FRBH01000001">
    <property type="protein sequence ID" value="SHK51905.1"/>
    <property type="molecule type" value="Genomic_DNA"/>
</dbReference>
<reference evidence="3" key="3">
    <citation type="submission" date="2016-11" db="EMBL/GenBank/DDBJ databases">
        <authorList>
            <person name="Jaros S."/>
            <person name="Januszkiewicz K."/>
            <person name="Wedrychowicz H."/>
        </authorList>
    </citation>
    <scope>NUCLEOTIDE SEQUENCE [LARGE SCALE GENOMIC DNA]</scope>
    <source>
        <strain evidence="3">DSM 27989</strain>
    </source>
</reference>
<reference evidence="5" key="4">
    <citation type="journal article" date="2019" name="Int. J. Syst. Evol. Microbiol.">
        <title>The Global Catalogue of Microorganisms (GCM) 10K type strain sequencing project: providing services to taxonomists for standard genome sequencing and annotation.</title>
        <authorList>
            <consortium name="The Broad Institute Genomics Platform"/>
            <consortium name="The Broad Institute Genome Sequencing Center for Infectious Disease"/>
            <person name="Wu L."/>
            <person name="Ma J."/>
        </authorList>
    </citation>
    <scope>NUCLEOTIDE SEQUENCE [LARGE SCALE GENOMIC DNA]</scope>
    <source>
        <strain evidence="5">CGMCC 1.12707</strain>
    </source>
</reference>
<organism evidence="3 4">
    <name type="scientific">Chishuiella changwenlii</name>
    <dbReference type="NCBI Taxonomy" id="1434701"/>
    <lineage>
        <taxon>Bacteria</taxon>
        <taxon>Pseudomonadati</taxon>
        <taxon>Bacteroidota</taxon>
        <taxon>Flavobacteriia</taxon>
        <taxon>Flavobacteriales</taxon>
        <taxon>Weeksellaceae</taxon>
        <taxon>Chishuiella</taxon>
    </lineage>
</organism>
<dbReference type="InterPro" id="IPR016187">
    <property type="entry name" value="CTDL_fold"/>
</dbReference>
<dbReference type="SUPFAM" id="SSF56436">
    <property type="entry name" value="C-type lectin-like"/>
    <property type="match status" value="1"/>
</dbReference>
<accession>A0A1M6T4I0</accession>
<dbReference type="STRING" id="1434701.SAMN05443634_101260"/>
<dbReference type="EMBL" id="BMFL01000006">
    <property type="protein sequence ID" value="GGE94865.1"/>
    <property type="molecule type" value="Genomic_DNA"/>
</dbReference>
<dbReference type="Gene3D" id="3.10.100.10">
    <property type="entry name" value="Mannose-Binding Protein A, subunit A"/>
    <property type="match status" value="1"/>
</dbReference>
<keyword evidence="5" id="KW-1185">Reference proteome</keyword>
<evidence type="ECO:0000259" key="1">
    <source>
        <dbReference type="PROSITE" id="PS50041"/>
    </source>
</evidence>
<dbReference type="InterPro" id="IPR001304">
    <property type="entry name" value="C-type_lectin-like"/>
</dbReference>
<gene>
    <name evidence="2" type="ORF">GCM10010984_10520</name>
    <name evidence="3" type="ORF">SAMN05443634_101260</name>
</gene>
<sequence length="272" mass="29867">MKQKHYLSAQALVVSIFSFSQIGINTNDPTKTLDINGELRVRTLPQGDDIDYVLVADASGNIKKVSRNSLENGESYSGGFNSTILGYEPQPVANKVVPPTAPGGTTVTELGCKQYSGNGHHYCAYELSGGISWFNAFNFARNLGGYLVTLTSHAETDWVYSEILSGYNLTNNIWIGYNKIAEPGNENRFRWITGEEFRINWGTSPSTAEHRFYPGEPNNHNGIEGSTHIIGVGGDCARRWNDTNGSNLTSSAPCVITSVNKVFNKLIIEFNE</sequence>
<dbReference type="PANTHER" id="PTHR22803">
    <property type="entry name" value="MANNOSE, PHOSPHOLIPASE, LECTIN RECEPTOR RELATED"/>
    <property type="match status" value="1"/>
</dbReference>
<dbReference type="OrthoDB" id="1234557at2"/>
<protein>
    <submittedName>
        <fullName evidence="3">Lectin C-type domain-containing protein</fullName>
    </submittedName>
</protein>
<dbReference type="Proteomes" id="UP000650994">
    <property type="component" value="Unassembled WGS sequence"/>
</dbReference>
<reference evidence="2" key="1">
    <citation type="journal article" date="2014" name="Int. J. Syst. Evol. Microbiol.">
        <title>Complete genome of a new Firmicutes species belonging to the dominant human colonic microbiota ('Ruminococcus bicirculans') reveals two chromosomes and a selective capacity to utilize plant glucans.</title>
        <authorList>
            <consortium name="NISC Comparative Sequencing Program"/>
            <person name="Wegmann U."/>
            <person name="Louis P."/>
            <person name="Goesmann A."/>
            <person name="Henrissat B."/>
            <person name="Duncan S.H."/>
            <person name="Flint H.J."/>
        </authorList>
    </citation>
    <scope>NUCLEOTIDE SEQUENCE</scope>
    <source>
        <strain evidence="2">CGMCC 1.12707</strain>
    </source>
</reference>
<evidence type="ECO:0000313" key="5">
    <source>
        <dbReference type="Proteomes" id="UP000650994"/>
    </source>
</evidence>
<reference evidence="2" key="5">
    <citation type="submission" date="2024-05" db="EMBL/GenBank/DDBJ databases">
        <authorList>
            <person name="Sun Q."/>
            <person name="Zhou Y."/>
        </authorList>
    </citation>
    <scope>NUCLEOTIDE SEQUENCE</scope>
    <source>
        <strain evidence="2">CGMCC 1.12707</strain>
    </source>
</reference>
<dbReference type="InterPro" id="IPR050111">
    <property type="entry name" value="C-type_lectin/snaclec_domain"/>
</dbReference>
<name>A0A1M6T4I0_9FLAO</name>
<dbReference type="Proteomes" id="UP000184120">
    <property type="component" value="Unassembled WGS sequence"/>
</dbReference>
<dbReference type="Pfam" id="PF00059">
    <property type="entry name" value="Lectin_C"/>
    <property type="match status" value="1"/>
</dbReference>
<feature type="domain" description="C-type lectin" evidence="1">
    <location>
        <begin position="119"/>
        <end position="244"/>
    </location>
</feature>
<evidence type="ECO:0000313" key="2">
    <source>
        <dbReference type="EMBL" id="GGE94865.1"/>
    </source>
</evidence>
<dbReference type="RefSeq" id="WP_072929106.1">
    <property type="nucleotide sequence ID" value="NZ_BMFL01000006.1"/>
</dbReference>
<evidence type="ECO:0000313" key="4">
    <source>
        <dbReference type="Proteomes" id="UP000184120"/>
    </source>
</evidence>
<dbReference type="PROSITE" id="PS50041">
    <property type="entry name" value="C_TYPE_LECTIN_2"/>
    <property type="match status" value="1"/>
</dbReference>
<dbReference type="AlphaFoldDB" id="A0A1M6T4I0"/>
<reference evidence="4" key="2">
    <citation type="submission" date="2016-11" db="EMBL/GenBank/DDBJ databases">
        <authorList>
            <person name="Varghese N."/>
            <person name="Submissions S."/>
        </authorList>
    </citation>
    <scope>NUCLEOTIDE SEQUENCE [LARGE SCALE GENOMIC DNA]</scope>
    <source>
        <strain evidence="4">DSM 27989</strain>
    </source>
</reference>
<dbReference type="InterPro" id="IPR016186">
    <property type="entry name" value="C-type_lectin-like/link_sf"/>
</dbReference>